<dbReference type="Proteomes" id="UP000224854">
    <property type="component" value="Unassembled WGS sequence"/>
</dbReference>
<keyword evidence="3" id="KW-1185">Reference proteome</keyword>
<dbReference type="SUPFAM" id="SSF57997">
    <property type="entry name" value="Tropomyosin"/>
    <property type="match status" value="1"/>
</dbReference>
<dbReference type="EMBL" id="NJEU01000400">
    <property type="protein sequence ID" value="PHH74940.1"/>
    <property type="molecule type" value="Genomic_DNA"/>
</dbReference>
<accession>A0A2C5Z578</accession>
<evidence type="ECO:0000256" key="1">
    <source>
        <dbReference type="SAM" id="Coils"/>
    </source>
</evidence>
<sequence length="194" mass="22156">MQSDMALRQPDFPTAARAMKVVADQLEMCVNLPAVDHGARLEAMFQVIIDRLGALERRMDTMESKMNTMESKMDTMERKIDTMESKIDTMERKIDIMDTKIDHLSHRMTATERNGFARMENSTSMRLESTLVPLYGFESGMEIPGCPGTVEEADRLPIHDVDRILRQLNSPTTGSVAERRRRFLLTFGVTRRAL</sequence>
<organism evidence="2 3">
    <name type="scientific">Ophiocordyceps australis</name>
    <dbReference type="NCBI Taxonomy" id="1399860"/>
    <lineage>
        <taxon>Eukaryota</taxon>
        <taxon>Fungi</taxon>
        <taxon>Dikarya</taxon>
        <taxon>Ascomycota</taxon>
        <taxon>Pezizomycotina</taxon>
        <taxon>Sordariomycetes</taxon>
        <taxon>Hypocreomycetidae</taxon>
        <taxon>Hypocreales</taxon>
        <taxon>Ophiocordycipitaceae</taxon>
        <taxon>Ophiocordyceps</taxon>
    </lineage>
</organism>
<keyword evidence="1" id="KW-0175">Coiled coil</keyword>
<evidence type="ECO:0000313" key="2">
    <source>
        <dbReference type="EMBL" id="PHH74940.1"/>
    </source>
</evidence>
<dbReference type="OrthoDB" id="4957064at2759"/>
<evidence type="ECO:0000313" key="3">
    <source>
        <dbReference type="Proteomes" id="UP000224854"/>
    </source>
</evidence>
<proteinExistence type="predicted"/>
<comment type="caution">
    <text evidence="2">The sequence shown here is derived from an EMBL/GenBank/DDBJ whole genome shotgun (WGS) entry which is preliminary data.</text>
</comment>
<protein>
    <submittedName>
        <fullName evidence="2">Uncharacterized protein</fullName>
    </submittedName>
</protein>
<gene>
    <name evidence="2" type="ORF">CDD82_4705</name>
</gene>
<name>A0A2C5Z578_9HYPO</name>
<dbReference type="AlphaFoldDB" id="A0A2C5Z578"/>
<reference evidence="2 3" key="1">
    <citation type="submission" date="2017-06" db="EMBL/GenBank/DDBJ databases">
        <title>Ant-infecting Ophiocordyceps genomes reveal a high diversity of potential behavioral manipulation genes and a possible major role for enterotoxins.</title>
        <authorList>
            <person name="De Bekker C."/>
            <person name="Evans H.C."/>
            <person name="Brachmann A."/>
            <person name="Hughes D.P."/>
        </authorList>
    </citation>
    <scope>NUCLEOTIDE SEQUENCE [LARGE SCALE GENOMIC DNA]</scope>
    <source>
        <strain evidence="2 3">1348a</strain>
    </source>
</reference>
<feature type="coiled-coil region" evidence="1">
    <location>
        <begin position="52"/>
        <end position="100"/>
    </location>
</feature>
<dbReference type="Gene3D" id="1.20.1270.70">
    <property type="entry name" value="Designed single chain three-helix bundle"/>
    <property type="match status" value="1"/>
</dbReference>